<feature type="domain" description="RING-type" evidence="4">
    <location>
        <begin position="398"/>
        <end position="440"/>
    </location>
</feature>
<keyword evidence="2" id="KW-0235">DNA replication</keyword>
<dbReference type="InterPro" id="IPR001841">
    <property type="entry name" value="Znf_RING"/>
</dbReference>
<dbReference type="CDD" id="cd16454">
    <property type="entry name" value="RING-H2_PA-TM-RING"/>
    <property type="match status" value="1"/>
</dbReference>
<name>O80498_ARATH</name>
<dbReference type="GO" id="GO:0008270">
    <property type="term" value="F:zinc ion binding"/>
    <property type="evidence" value="ECO:0007669"/>
    <property type="project" value="UniProtKB-KW"/>
</dbReference>
<dbReference type="SUPFAM" id="SSF57850">
    <property type="entry name" value="RING/U-box"/>
    <property type="match status" value="2"/>
</dbReference>
<dbReference type="GO" id="GO:0006260">
    <property type="term" value="P:DNA replication"/>
    <property type="evidence" value="ECO:0007669"/>
    <property type="project" value="UniProtKB-KW"/>
</dbReference>
<dbReference type="Gene3D" id="3.30.40.10">
    <property type="entry name" value="Zinc/RING finger domain, C3HC4 (zinc finger)"/>
    <property type="match status" value="2"/>
</dbReference>
<keyword evidence="3" id="KW-0862">Zinc</keyword>
<sequence>MEEIGGAEAVINLKSGYSLPISYHPCFGPHEDLLLLEADDKLVSDIFHQRYDFEAFGVTLRGLPDEDAVLCTKSKTYAIKFVGNSNSMFLIPPSIFPGDAQVSDTNNNVSVLKIAPGNMELVEASPRLDKLKQILLANPFGAGEVEAMMDVDNDDLDHSGKKDLALYTWSDLVNTVQASDEELRNGLQSLSAIEIDGFWRVIDENYLDVILRMLLHNCVLKDWSFDDLDEDEVVNALVADEFPSQLASHCLRVFGSKVNETDKWKLEPRLVCLHFARQILREEKMRLESFMEEWKKKIPDGMEERFEMLEGEVLTEKIGIETRVYTFSVRSLPSTPEERFSVLFKHRSKWEWKDLEPYLRFACFLASRSWRRYRTFTVQHRRRWRKTAAEEKHSSPYCTICLEDAAEGEKMRRITACSHCFHVDCIDPWLMKKSTCPLCRAEIPPVPPGNPLVALFVPPGVIEMFTKGIIPDALLIFSRMFVETVIQLSQFIAESVIIVSVAVFTLRLFYRFACFLASRSWRRYRTFTVHHRRRWRKTTAEEKHSSPYCTICLENATEGEKMRRIAACSHCFHVDCIDPWLEKKSMCPLCRAEIPPVPPGNPLRALFIPPGVIEMFTKGIDSDA</sequence>
<reference key="1">
    <citation type="journal article" date="1999" name="Nature">
        <title>Sequence and analysis of chromosome 2 of the plant Arabidopsis thaliana.</title>
        <authorList>
            <person name="Lin X."/>
            <person name="Kaul S."/>
            <person name="Rounsley S."/>
            <person name="Shea T.P."/>
            <person name="Benito M.I."/>
            <person name="Town C.D."/>
            <person name="Fujii C.Y."/>
            <person name="Mason T."/>
            <person name="Bowman C.L."/>
            <person name="Barnstead M."/>
            <person name="Feldblyum T.V."/>
            <person name="Buell C.R."/>
            <person name="Ketchum K.A."/>
            <person name="Lee J."/>
            <person name="Ronning C.M."/>
            <person name="Koo H.L."/>
            <person name="Moffat K.S."/>
            <person name="Cronin L.A."/>
            <person name="Shen M."/>
            <person name="Pai G."/>
            <person name="Van Aken S."/>
            <person name="Umayam L."/>
            <person name="Tallon L.J."/>
            <person name="Gill J.E."/>
            <person name="Adams M.D."/>
            <person name="Carrera A.J."/>
            <person name="Creasy T.H."/>
            <person name="Goodman H.M."/>
            <person name="Somerville C.R."/>
            <person name="Copenhaver G.P."/>
            <person name="Preuss D."/>
            <person name="Nierman W.C."/>
            <person name="White O."/>
            <person name="Eisen J.A."/>
            <person name="Salzberg S.L."/>
            <person name="Fraser C.M."/>
            <person name="Venter J.C."/>
        </authorList>
    </citation>
    <scope>NUCLEOTIDE SEQUENCE [LARGE SCALE GENOMIC DNA]</scope>
    <source>
        <strain>cv. Columbia</strain>
    </source>
</reference>
<dbReference type="PROSITE" id="PS50089">
    <property type="entry name" value="ZF_RING_2"/>
    <property type="match status" value="2"/>
</dbReference>
<dbReference type="InterPro" id="IPR019128">
    <property type="entry name" value="Dcc1"/>
</dbReference>
<dbReference type="PhylomeDB" id="O80498"/>
<evidence type="ECO:0000256" key="3">
    <source>
        <dbReference type="PROSITE-ProRule" id="PRU00175"/>
    </source>
</evidence>
<evidence type="ECO:0000256" key="2">
    <source>
        <dbReference type="ARBA" id="ARBA00022705"/>
    </source>
</evidence>
<dbReference type="PIR" id="T01585">
    <property type="entry name" value="T01585"/>
</dbReference>
<dbReference type="TAIR" id="AT2G44578"/>
<dbReference type="InterPro" id="IPR013083">
    <property type="entry name" value="Znf_RING/FYVE/PHD"/>
</dbReference>
<evidence type="ECO:0000259" key="4">
    <source>
        <dbReference type="PROSITE" id="PS50089"/>
    </source>
</evidence>
<organism evidence="5">
    <name type="scientific">Arabidopsis thaliana</name>
    <name type="common">Mouse-ear cress</name>
    <dbReference type="NCBI Taxonomy" id="3702"/>
    <lineage>
        <taxon>Eukaryota</taxon>
        <taxon>Viridiplantae</taxon>
        <taxon>Streptophyta</taxon>
        <taxon>Embryophyta</taxon>
        <taxon>Tracheophyta</taxon>
        <taxon>Spermatophyta</taxon>
        <taxon>Magnoliopsida</taxon>
        <taxon>eudicotyledons</taxon>
        <taxon>Gunneridae</taxon>
        <taxon>Pentapetalae</taxon>
        <taxon>rosids</taxon>
        <taxon>malvids</taxon>
        <taxon>Brassicales</taxon>
        <taxon>Brassicaceae</taxon>
        <taxon>Camelineae</taxon>
        <taxon>Arabidopsis</taxon>
    </lineage>
</organism>
<comment type="similarity">
    <text evidence="1">Belongs to the DCC1 family.</text>
</comment>
<dbReference type="AlphaFoldDB" id="O80498"/>
<dbReference type="EMBL" id="AC003672">
    <property type="protein sequence ID" value="AAC27460.1"/>
    <property type="molecule type" value="Genomic_DNA"/>
</dbReference>
<reference evidence="5" key="3">
    <citation type="submission" date="2002-02" db="EMBL/GenBank/DDBJ databases">
        <authorList>
            <person name="Town C.D."/>
            <person name="Kaul S."/>
        </authorList>
    </citation>
    <scope>NUCLEOTIDE SEQUENCE</scope>
</reference>
<keyword evidence="3" id="KW-0863">Zinc-finger</keyword>
<accession>O80498</accession>
<evidence type="ECO:0000256" key="1">
    <source>
        <dbReference type="ARBA" id="ARBA00007017"/>
    </source>
</evidence>
<dbReference type="IntAct" id="O80498">
    <property type="interactions" value="1"/>
</dbReference>
<dbReference type="Pfam" id="PF09724">
    <property type="entry name" value="Dcc1"/>
    <property type="match status" value="1"/>
</dbReference>
<dbReference type="GO" id="GO:0016567">
    <property type="term" value="P:protein ubiquitination"/>
    <property type="evidence" value="ECO:0007669"/>
    <property type="project" value="UniProtKB-UniPathway"/>
</dbReference>
<keyword evidence="3" id="KW-0479">Metal-binding</keyword>
<dbReference type="PANTHER" id="PTHR13395:SF6">
    <property type="entry name" value="SISTER CHROMATID COHESION PROTEIN DCC1"/>
    <property type="match status" value="1"/>
</dbReference>
<proteinExistence type="inferred from homology"/>
<feature type="domain" description="RING-type" evidence="4">
    <location>
        <begin position="549"/>
        <end position="591"/>
    </location>
</feature>
<dbReference type="Pfam" id="PF13639">
    <property type="entry name" value="zf-RING_2"/>
    <property type="match status" value="2"/>
</dbReference>
<dbReference type="PANTHER" id="PTHR13395">
    <property type="entry name" value="SISTER CHROMATID COHESION PROTEIN DCC1-RELATED"/>
    <property type="match status" value="1"/>
</dbReference>
<dbReference type="GO" id="GO:0031390">
    <property type="term" value="C:Ctf18 RFC-like complex"/>
    <property type="evidence" value="ECO:0007669"/>
    <property type="project" value="InterPro"/>
</dbReference>
<protein>
    <submittedName>
        <fullName evidence="5">Putative RING zinc finger protein</fullName>
    </submittedName>
</protein>
<dbReference type="CDD" id="cd16461">
    <property type="entry name" value="RING-H2_EL5-like"/>
    <property type="match status" value="1"/>
</dbReference>
<dbReference type="SMART" id="SM00184">
    <property type="entry name" value="RING"/>
    <property type="match status" value="2"/>
</dbReference>
<dbReference type="UniPathway" id="UPA00143"/>
<dbReference type="GO" id="GO:0007064">
    <property type="term" value="P:mitotic sister chromatid cohesion"/>
    <property type="evidence" value="ECO:0007669"/>
    <property type="project" value="InterPro"/>
</dbReference>
<evidence type="ECO:0000313" key="5">
    <source>
        <dbReference type="EMBL" id="AAC27460.1"/>
    </source>
</evidence>
<dbReference type="ExpressionAtlas" id="O80498">
    <property type="expression patterns" value="baseline and differential"/>
</dbReference>
<reference evidence="5" key="2">
    <citation type="submission" date="2000-03" db="EMBL/GenBank/DDBJ databases">
        <authorList>
            <person name="Rounsley S.D."/>
            <person name="Kaul S."/>
            <person name="Lin X."/>
            <person name="Ketchum K.A."/>
            <person name="Crosby M.L."/>
            <person name="Brandon R.C."/>
            <person name="Sykes S.M."/>
            <person name="Mason T.M."/>
            <person name="Kerlavage A.R."/>
            <person name="Adams M.D."/>
            <person name="Somerville C.R."/>
            <person name="Venter J.C."/>
        </authorList>
    </citation>
    <scope>NUCLEOTIDE SEQUENCE</scope>
</reference>